<keyword evidence="3" id="KW-1015">Disulfide bond</keyword>
<dbReference type="Gene3D" id="1.10.110.10">
    <property type="entry name" value="Plant lipid-transfer and hydrophobic proteins"/>
    <property type="match status" value="1"/>
</dbReference>
<dbReference type="GO" id="GO:0045735">
    <property type="term" value="F:nutrient reservoir activity"/>
    <property type="evidence" value="ECO:0007669"/>
    <property type="project" value="InterPro"/>
</dbReference>
<dbReference type="Pfam" id="PF00234">
    <property type="entry name" value="Tryp_alpha_amyl"/>
    <property type="match status" value="1"/>
</dbReference>
<protein>
    <recommendedName>
        <fullName evidence="5">Bifunctional inhibitor/plant lipid transfer protein/seed storage helical domain-containing protein</fullName>
    </recommendedName>
</protein>
<evidence type="ECO:0000313" key="6">
    <source>
        <dbReference type="EMBL" id="KAE8125625.1"/>
    </source>
</evidence>
<dbReference type="EMBL" id="CM017328">
    <property type="protein sequence ID" value="KAE8125625.1"/>
    <property type="molecule type" value="Genomic_DNA"/>
</dbReference>
<accession>A0A5N6RTD5</accession>
<organism evidence="6 7">
    <name type="scientific">Carpinus fangiana</name>
    <dbReference type="NCBI Taxonomy" id="176857"/>
    <lineage>
        <taxon>Eukaryota</taxon>
        <taxon>Viridiplantae</taxon>
        <taxon>Streptophyta</taxon>
        <taxon>Embryophyta</taxon>
        <taxon>Tracheophyta</taxon>
        <taxon>Spermatophyta</taxon>
        <taxon>Magnoliopsida</taxon>
        <taxon>eudicotyledons</taxon>
        <taxon>Gunneridae</taxon>
        <taxon>Pentapetalae</taxon>
        <taxon>rosids</taxon>
        <taxon>fabids</taxon>
        <taxon>Fagales</taxon>
        <taxon>Betulaceae</taxon>
        <taxon>Carpinus</taxon>
    </lineage>
</organism>
<dbReference type="Proteomes" id="UP000327013">
    <property type="component" value="Chromosome 8"/>
</dbReference>
<keyword evidence="7" id="KW-1185">Reference proteome</keyword>
<dbReference type="OrthoDB" id="1922883at2759"/>
<name>A0A5N6RTD5_9ROSI</name>
<evidence type="ECO:0000256" key="4">
    <source>
        <dbReference type="SAM" id="SignalP"/>
    </source>
</evidence>
<evidence type="ECO:0000256" key="2">
    <source>
        <dbReference type="ARBA" id="ARBA00022729"/>
    </source>
</evidence>
<evidence type="ECO:0000259" key="5">
    <source>
        <dbReference type="SMART" id="SM00499"/>
    </source>
</evidence>
<dbReference type="InterPro" id="IPR000617">
    <property type="entry name" value="Napin/2SS/CON"/>
</dbReference>
<dbReference type="SMART" id="SM00499">
    <property type="entry name" value="AAI"/>
    <property type="match status" value="1"/>
</dbReference>
<dbReference type="AlphaFoldDB" id="A0A5N6RTD5"/>
<dbReference type="InterPro" id="IPR036312">
    <property type="entry name" value="Bifun_inhib/LTP/seed_sf"/>
</dbReference>
<gene>
    <name evidence="6" type="ORF">FH972_020408</name>
</gene>
<dbReference type="InterPro" id="IPR016140">
    <property type="entry name" value="Bifunc_inhib/LTP/seed_store"/>
</dbReference>
<feature type="signal peptide" evidence="4">
    <location>
        <begin position="1"/>
        <end position="22"/>
    </location>
</feature>
<evidence type="ECO:0000256" key="3">
    <source>
        <dbReference type="ARBA" id="ARBA00023157"/>
    </source>
</evidence>
<sequence length="148" mass="17289">MARLATLAALFAALLLVAHATAFRTTITTVDVDEDMENQQGRRGGESCRRQAQRQQNLNECQRYMRQQCQSGSYDGNNQQQQEQFEQCCQQLRQMDERCRCEGLRQAVMQQQGEMRGEEMRKVMECARDLPNQCRLSPQRCEIRSSWF</sequence>
<dbReference type="PANTHER" id="PTHR35496:SF20">
    <property type="entry name" value="2S SEED STORAGE PROTEIN 1-RELATED"/>
    <property type="match status" value="1"/>
</dbReference>
<keyword evidence="2 4" id="KW-0732">Signal</keyword>
<feature type="domain" description="Bifunctional inhibitor/plant lipid transfer protein/seed storage helical" evidence="5">
    <location>
        <begin position="48"/>
        <end position="141"/>
    </location>
</feature>
<dbReference type="SUPFAM" id="SSF47699">
    <property type="entry name" value="Bifunctional inhibitor/lipid-transfer protein/seed storage 2S albumin"/>
    <property type="match status" value="1"/>
</dbReference>
<comment type="similarity">
    <text evidence="1">Belongs to the 2S seed storage albumins family.</text>
</comment>
<evidence type="ECO:0000256" key="1">
    <source>
        <dbReference type="ARBA" id="ARBA00008262"/>
    </source>
</evidence>
<feature type="chain" id="PRO_5024284774" description="Bifunctional inhibitor/plant lipid transfer protein/seed storage helical domain-containing protein" evidence="4">
    <location>
        <begin position="23"/>
        <end position="148"/>
    </location>
</feature>
<proteinExistence type="inferred from homology"/>
<dbReference type="PANTHER" id="PTHR35496">
    <property type="entry name" value="2S SEED STORAGE PROTEIN 1-RELATED"/>
    <property type="match status" value="1"/>
</dbReference>
<evidence type="ECO:0000313" key="7">
    <source>
        <dbReference type="Proteomes" id="UP000327013"/>
    </source>
</evidence>
<reference evidence="6 7" key="1">
    <citation type="submission" date="2019-06" db="EMBL/GenBank/DDBJ databases">
        <title>A chromosomal-level reference genome of Carpinus fangiana (Coryloideae, Betulaceae).</title>
        <authorList>
            <person name="Yang X."/>
            <person name="Wang Z."/>
            <person name="Zhang L."/>
            <person name="Hao G."/>
            <person name="Liu J."/>
            <person name="Yang Y."/>
        </authorList>
    </citation>
    <scope>NUCLEOTIDE SEQUENCE [LARGE SCALE GENOMIC DNA]</scope>
    <source>
        <strain evidence="6">Cfa_2016G</strain>
        <tissue evidence="6">Leaf</tissue>
    </source>
</reference>
<dbReference type="PRINTS" id="PR00496">
    <property type="entry name" value="NAPIN"/>
</dbReference>